<dbReference type="KEGG" id="fox:FOXG_18189"/>
<reference evidence="1" key="1">
    <citation type="submission" date="2007-04" db="EMBL/GenBank/DDBJ databases">
        <authorList>
            <consortium name="The Broad Institute Genome Sequencing Platform"/>
            <person name="Birren B."/>
            <person name="Lander E."/>
            <person name="Galagan J."/>
            <person name="Nusbaum C."/>
            <person name="Devon K."/>
            <person name="Ma L.-J."/>
            <person name="Jaffe D."/>
            <person name="Butler J."/>
            <person name="Alvarez P."/>
            <person name="Gnerre S."/>
            <person name="Grabherr M."/>
            <person name="Kleber M."/>
            <person name="Mauceli E."/>
            <person name="Brockman W."/>
            <person name="MacCallum I.A."/>
            <person name="Young S."/>
            <person name="LaButti K."/>
            <person name="DeCaprio D."/>
            <person name="Crawford M."/>
            <person name="Koehrsen M."/>
            <person name="Engels R."/>
            <person name="Montgomery P."/>
            <person name="Pearson M."/>
            <person name="Howarth C."/>
            <person name="Larson L."/>
            <person name="White J."/>
            <person name="O'Leary S."/>
            <person name="Kodira C."/>
            <person name="Zeng Q."/>
            <person name="Yandava C."/>
            <person name="Alvarado L."/>
            <person name="Kistler C."/>
            <person name="Shim W.-B."/>
            <person name="Kang S."/>
            <person name="Woloshuk C."/>
        </authorList>
    </citation>
    <scope>NUCLEOTIDE SEQUENCE</scope>
    <source>
        <strain evidence="1">4287</strain>
    </source>
</reference>
<name>A0A0J9UBS3_FUSO4</name>
<reference evidence="1" key="2">
    <citation type="journal article" date="2010" name="Nature">
        <title>Comparative genomics reveals mobile pathogenicity chromosomes in Fusarium.</title>
        <authorList>
            <person name="Ma L.J."/>
            <person name="van der Does H.C."/>
            <person name="Borkovich K.A."/>
            <person name="Coleman J.J."/>
            <person name="Daboussi M.J."/>
            <person name="Di Pietro A."/>
            <person name="Dufresne M."/>
            <person name="Freitag M."/>
            <person name="Grabherr M."/>
            <person name="Henrissat B."/>
            <person name="Houterman P.M."/>
            <person name="Kang S."/>
            <person name="Shim W.B."/>
            <person name="Woloshuk C."/>
            <person name="Xie X."/>
            <person name="Xu J.R."/>
            <person name="Antoniw J."/>
            <person name="Baker S.E."/>
            <person name="Bluhm B.H."/>
            <person name="Breakspear A."/>
            <person name="Brown D.W."/>
            <person name="Butchko R.A."/>
            <person name="Chapman S."/>
            <person name="Coulson R."/>
            <person name="Coutinho P.M."/>
            <person name="Danchin E.G."/>
            <person name="Diener A."/>
            <person name="Gale L.R."/>
            <person name="Gardiner D.M."/>
            <person name="Goff S."/>
            <person name="Hammond-Kosack K.E."/>
            <person name="Hilburn K."/>
            <person name="Hua-Van A."/>
            <person name="Jonkers W."/>
            <person name="Kazan K."/>
            <person name="Kodira C.D."/>
            <person name="Koehrsen M."/>
            <person name="Kumar L."/>
            <person name="Lee Y.H."/>
            <person name="Li L."/>
            <person name="Manners J.M."/>
            <person name="Miranda-Saavedra D."/>
            <person name="Mukherjee M."/>
            <person name="Park G."/>
            <person name="Park J."/>
            <person name="Park S.Y."/>
            <person name="Proctor R.H."/>
            <person name="Regev A."/>
            <person name="Ruiz-Roldan M.C."/>
            <person name="Sain D."/>
            <person name="Sakthikumar S."/>
            <person name="Sykes S."/>
            <person name="Schwartz D.C."/>
            <person name="Turgeon B.G."/>
            <person name="Wapinski I."/>
            <person name="Yoder O."/>
            <person name="Young S."/>
            <person name="Zeng Q."/>
            <person name="Zhou S."/>
            <person name="Galagan J."/>
            <person name="Cuomo C.A."/>
            <person name="Kistler H.C."/>
            <person name="Rep M."/>
        </authorList>
    </citation>
    <scope>NUCLEOTIDE SEQUENCE [LARGE SCALE GENOMIC DNA]</scope>
    <source>
        <strain evidence="1">4287</strain>
    </source>
</reference>
<organism evidence="1 2">
    <name type="scientific">Fusarium oxysporum f. sp. lycopersici (strain 4287 / CBS 123668 / FGSC 9935 / NRRL 34936)</name>
    <name type="common">Fusarium vascular wilt of tomato</name>
    <dbReference type="NCBI Taxonomy" id="426428"/>
    <lineage>
        <taxon>Eukaryota</taxon>
        <taxon>Fungi</taxon>
        <taxon>Dikarya</taxon>
        <taxon>Ascomycota</taxon>
        <taxon>Pezizomycotina</taxon>
        <taxon>Sordariomycetes</taxon>
        <taxon>Hypocreomycetidae</taxon>
        <taxon>Hypocreales</taxon>
        <taxon>Nectriaceae</taxon>
        <taxon>Fusarium</taxon>
        <taxon>Fusarium oxysporum species complex</taxon>
    </lineage>
</organism>
<proteinExistence type="predicted"/>
<sequence>MRLLYLEDQKGCHRYDALTEEAPYYGYRPVQSPAAEKEKKVEY</sequence>
<gene>
    <name evidence="1" type="ORF">FOXG_18189</name>
</gene>
<dbReference type="AlphaFoldDB" id="A0A0J9UBS3"/>
<dbReference type="Proteomes" id="UP000009097">
    <property type="component" value="Unassembled WGS sequence"/>
</dbReference>
<dbReference type="VEuPathDB" id="FungiDB:FOXG_18189"/>
<protein>
    <submittedName>
        <fullName evidence="1">Uncharacterized protein</fullName>
    </submittedName>
</protein>
<evidence type="ECO:0000313" key="1">
    <source>
        <dbReference type="EMBL" id="KNA96778.1"/>
    </source>
</evidence>
<dbReference type="EMBL" id="DS231697">
    <property type="protein sequence ID" value="KNA96778.1"/>
    <property type="molecule type" value="Genomic_DNA"/>
</dbReference>
<evidence type="ECO:0000313" key="2">
    <source>
        <dbReference type="Proteomes" id="UP000009097"/>
    </source>
</evidence>
<accession>A0A0J9UBS3</accession>
<dbReference type="GeneID" id="28958895"/>
<dbReference type="RefSeq" id="XP_018234824.1">
    <property type="nucleotide sequence ID" value="XM_018398239.1"/>
</dbReference>